<dbReference type="STRING" id="88036.D8TA10"/>
<reference evidence="5 6" key="1">
    <citation type="journal article" date="2011" name="Science">
        <title>The Selaginella genome identifies genetic changes associated with the evolution of vascular plants.</title>
        <authorList>
            <person name="Banks J.A."/>
            <person name="Nishiyama T."/>
            <person name="Hasebe M."/>
            <person name="Bowman J.L."/>
            <person name="Gribskov M."/>
            <person name="dePamphilis C."/>
            <person name="Albert V.A."/>
            <person name="Aono N."/>
            <person name="Aoyama T."/>
            <person name="Ambrose B.A."/>
            <person name="Ashton N.W."/>
            <person name="Axtell M.J."/>
            <person name="Barker E."/>
            <person name="Barker M.S."/>
            <person name="Bennetzen J.L."/>
            <person name="Bonawitz N.D."/>
            <person name="Chapple C."/>
            <person name="Cheng C."/>
            <person name="Correa L.G."/>
            <person name="Dacre M."/>
            <person name="DeBarry J."/>
            <person name="Dreyer I."/>
            <person name="Elias M."/>
            <person name="Engstrom E.M."/>
            <person name="Estelle M."/>
            <person name="Feng L."/>
            <person name="Finet C."/>
            <person name="Floyd S.K."/>
            <person name="Frommer W.B."/>
            <person name="Fujita T."/>
            <person name="Gramzow L."/>
            <person name="Gutensohn M."/>
            <person name="Harholt J."/>
            <person name="Hattori M."/>
            <person name="Heyl A."/>
            <person name="Hirai T."/>
            <person name="Hiwatashi Y."/>
            <person name="Ishikawa M."/>
            <person name="Iwata M."/>
            <person name="Karol K.G."/>
            <person name="Koehler B."/>
            <person name="Kolukisaoglu U."/>
            <person name="Kubo M."/>
            <person name="Kurata T."/>
            <person name="Lalonde S."/>
            <person name="Li K."/>
            <person name="Li Y."/>
            <person name="Litt A."/>
            <person name="Lyons E."/>
            <person name="Manning G."/>
            <person name="Maruyama T."/>
            <person name="Michael T.P."/>
            <person name="Mikami K."/>
            <person name="Miyazaki S."/>
            <person name="Morinaga S."/>
            <person name="Murata T."/>
            <person name="Mueller-Roeber B."/>
            <person name="Nelson D.R."/>
            <person name="Obara M."/>
            <person name="Oguri Y."/>
            <person name="Olmstead R.G."/>
            <person name="Onodera N."/>
            <person name="Petersen B.L."/>
            <person name="Pils B."/>
            <person name="Prigge M."/>
            <person name="Rensing S.A."/>
            <person name="Riano-Pachon D.M."/>
            <person name="Roberts A.W."/>
            <person name="Sato Y."/>
            <person name="Scheller H.V."/>
            <person name="Schulz B."/>
            <person name="Schulz C."/>
            <person name="Shakirov E.V."/>
            <person name="Shibagaki N."/>
            <person name="Shinohara N."/>
            <person name="Shippen D.E."/>
            <person name="Soerensen I."/>
            <person name="Sotooka R."/>
            <person name="Sugimoto N."/>
            <person name="Sugita M."/>
            <person name="Sumikawa N."/>
            <person name="Tanurdzic M."/>
            <person name="Theissen G."/>
            <person name="Ulvskov P."/>
            <person name="Wakazuki S."/>
            <person name="Weng J.K."/>
            <person name="Willats W.W."/>
            <person name="Wipf D."/>
            <person name="Wolf P.G."/>
            <person name="Yang L."/>
            <person name="Zimmer A.D."/>
            <person name="Zhu Q."/>
            <person name="Mitros T."/>
            <person name="Hellsten U."/>
            <person name="Loque D."/>
            <person name="Otillar R."/>
            <person name="Salamov A."/>
            <person name="Schmutz J."/>
            <person name="Shapiro H."/>
            <person name="Lindquist E."/>
            <person name="Lucas S."/>
            <person name="Rokhsar D."/>
            <person name="Grigoriev I.V."/>
        </authorList>
    </citation>
    <scope>NUCLEOTIDE SEQUENCE [LARGE SCALE GENOMIC DNA]</scope>
</reference>
<keyword evidence="4" id="KW-0342">GTP-binding</keyword>
<dbReference type="GO" id="GO:0005525">
    <property type="term" value="F:GTP binding"/>
    <property type="evidence" value="ECO:0007669"/>
    <property type="project" value="UniProtKB-KW"/>
</dbReference>
<dbReference type="GO" id="GO:0005874">
    <property type="term" value="C:microtubule"/>
    <property type="evidence" value="ECO:0007669"/>
    <property type="project" value="UniProtKB-KW"/>
</dbReference>
<evidence type="ECO:0000256" key="2">
    <source>
        <dbReference type="ARBA" id="ARBA00022701"/>
    </source>
</evidence>
<evidence type="ECO:0000256" key="4">
    <source>
        <dbReference type="ARBA" id="ARBA00023134"/>
    </source>
</evidence>
<evidence type="ECO:0000313" key="5">
    <source>
        <dbReference type="EMBL" id="EFJ06545.1"/>
    </source>
</evidence>
<dbReference type="AlphaFoldDB" id="D8TA10"/>
<dbReference type="KEGG" id="smo:SELMODRAFT_135258"/>
<dbReference type="SUPFAM" id="SSF55307">
    <property type="entry name" value="Tubulin C-terminal domain-like"/>
    <property type="match status" value="1"/>
</dbReference>
<name>D8TA10_SELML</name>
<dbReference type="HOGENOM" id="CLU_3038623_0_0_1"/>
<keyword evidence="2" id="KW-0493">Microtubule</keyword>
<dbReference type="Gene3D" id="1.10.287.600">
    <property type="entry name" value="Helix hairpin bin"/>
    <property type="match status" value="1"/>
</dbReference>
<dbReference type="Proteomes" id="UP000001514">
    <property type="component" value="Unassembled WGS sequence"/>
</dbReference>
<evidence type="ECO:0000256" key="3">
    <source>
        <dbReference type="ARBA" id="ARBA00022741"/>
    </source>
</evidence>
<dbReference type="InterPro" id="IPR008280">
    <property type="entry name" value="Tub_FtsZ_C"/>
</dbReference>
<accession>D8TA10</accession>
<evidence type="ECO:0000313" key="6">
    <source>
        <dbReference type="Proteomes" id="UP000001514"/>
    </source>
</evidence>
<comment type="similarity">
    <text evidence="1">Belongs to the tubulin family.</text>
</comment>
<dbReference type="InterPro" id="IPR023123">
    <property type="entry name" value="Tubulin_C"/>
</dbReference>
<organism evidence="6">
    <name type="scientific">Selaginella moellendorffii</name>
    <name type="common">Spikemoss</name>
    <dbReference type="NCBI Taxonomy" id="88036"/>
    <lineage>
        <taxon>Eukaryota</taxon>
        <taxon>Viridiplantae</taxon>
        <taxon>Streptophyta</taxon>
        <taxon>Embryophyta</taxon>
        <taxon>Tracheophyta</taxon>
        <taxon>Lycopodiopsida</taxon>
        <taxon>Selaginellales</taxon>
        <taxon>Selaginellaceae</taxon>
        <taxon>Selaginella</taxon>
    </lineage>
</organism>
<gene>
    <name evidence="5" type="ORF">SELMODRAFT_135258</name>
</gene>
<protein>
    <submittedName>
        <fullName evidence="5">Uncharacterized protein</fullName>
    </submittedName>
</protein>
<proteinExistence type="inferred from homology"/>
<sequence length="58" mass="6682">FTNKLTLMFRRAEEMDELEFSEAESNLNDLVTKYQQYQDASMTTMTLGRIQLAAQSTA</sequence>
<keyword evidence="3" id="KW-0547">Nucleotide-binding</keyword>
<dbReference type="Gramene" id="EFJ06545">
    <property type="protein sequence ID" value="EFJ06545"/>
    <property type="gene ID" value="SELMODRAFT_135258"/>
</dbReference>
<dbReference type="EMBL" id="GL377699">
    <property type="protein sequence ID" value="EFJ06545.1"/>
    <property type="molecule type" value="Genomic_DNA"/>
</dbReference>
<evidence type="ECO:0000256" key="1">
    <source>
        <dbReference type="ARBA" id="ARBA00009636"/>
    </source>
</evidence>
<feature type="non-terminal residue" evidence="5">
    <location>
        <position position="1"/>
    </location>
</feature>
<dbReference type="InParanoid" id="D8TA10"/>
<keyword evidence="6" id="KW-1185">Reference proteome</keyword>